<dbReference type="OrthoDB" id="961272at2"/>
<dbReference type="Pfam" id="PF13508">
    <property type="entry name" value="Acetyltransf_7"/>
    <property type="match status" value="1"/>
</dbReference>
<gene>
    <name evidence="2" type="ORF">B0I21_10652</name>
</gene>
<dbReference type="Proteomes" id="UP000294752">
    <property type="component" value="Unassembled WGS sequence"/>
</dbReference>
<dbReference type="GO" id="GO:0016747">
    <property type="term" value="F:acyltransferase activity, transferring groups other than amino-acyl groups"/>
    <property type="evidence" value="ECO:0007669"/>
    <property type="project" value="InterPro"/>
</dbReference>
<keyword evidence="2" id="KW-0808">Transferase</keyword>
<dbReference type="SUPFAM" id="SSF55729">
    <property type="entry name" value="Acyl-CoA N-acyltransferases (Nat)"/>
    <property type="match status" value="1"/>
</dbReference>
<reference evidence="2 3" key="1">
    <citation type="submission" date="2019-03" db="EMBL/GenBank/DDBJ databases">
        <title>Genomic Encyclopedia of Type Strains, Phase III (KMG-III): the genomes of soil and plant-associated and newly described type strains.</title>
        <authorList>
            <person name="Whitman W."/>
        </authorList>
    </citation>
    <scope>NUCLEOTIDE SEQUENCE [LARGE SCALE GENOMIC DNA]</scope>
    <source>
        <strain evidence="2 3">CGMCC 1.12801</strain>
    </source>
</reference>
<dbReference type="InterPro" id="IPR000182">
    <property type="entry name" value="GNAT_dom"/>
</dbReference>
<evidence type="ECO:0000259" key="1">
    <source>
        <dbReference type="PROSITE" id="PS51186"/>
    </source>
</evidence>
<evidence type="ECO:0000313" key="2">
    <source>
        <dbReference type="EMBL" id="TDS12197.1"/>
    </source>
</evidence>
<organism evidence="2 3">
    <name type="scientific">Sphingobacterium paludis</name>
    <dbReference type="NCBI Taxonomy" id="1476465"/>
    <lineage>
        <taxon>Bacteria</taxon>
        <taxon>Pseudomonadati</taxon>
        <taxon>Bacteroidota</taxon>
        <taxon>Sphingobacteriia</taxon>
        <taxon>Sphingobacteriales</taxon>
        <taxon>Sphingobacteriaceae</taxon>
        <taxon>Sphingobacterium</taxon>
    </lineage>
</organism>
<dbReference type="RefSeq" id="WP_133640845.1">
    <property type="nucleotide sequence ID" value="NZ_SNZV01000006.1"/>
</dbReference>
<accession>A0A4R7CWG0</accession>
<comment type="caution">
    <text evidence="2">The sequence shown here is derived from an EMBL/GenBank/DDBJ whole genome shotgun (WGS) entry which is preliminary data.</text>
</comment>
<dbReference type="EMBL" id="SNZV01000006">
    <property type="protein sequence ID" value="TDS12197.1"/>
    <property type="molecule type" value="Genomic_DNA"/>
</dbReference>
<sequence>MNEAPLIRPYHPHDKVALLDLLTLLVPTYFAEEEIADFKDYLDQKIELYFVAERQGKILAAGGINFESDKGLGKLSWDFVHPDEQGKGVGKKLLTYRIDLLKGMSDMRSISVRTSQLAYLFYQKHGFELVEIQKDYWAPGLDLYAMVYREVFDKTAK</sequence>
<protein>
    <submittedName>
        <fullName evidence="2">N-acetylglutamate synthase-like GNAT family acetyltransferase</fullName>
    </submittedName>
</protein>
<dbReference type="AlphaFoldDB" id="A0A4R7CWG0"/>
<dbReference type="InterPro" id="IPR016181">
    <property type="entry name" value="Acyl_CoA_acyltransferase"/>
</dbReference>
<name>A0A4R7CWG0_9SPHI</name>
<proteinExistence type="predicted"/>
<feature type="domain" description="N-acetyltransferase" evidence="1">
    <location>
        <begin position="5"/>
        <end position="150"/>
    </location>
</feature>
<dbReference type="PROSITE" id="PS51186">
    <property type="entry name" value="GNAT"/>
    <property type="match status" value="1"/>
</dbReference>
<evidence type="ECO:0000313" key="3">
    <source>
        <dbReference type="Proteomes" id="UP000294752"/>
    </source>
</evidence>
<dbReference type="Gene3D" id="3.40.630.30">
    <property type="match status" value="1"/>
</dbReference>
<keyword evidence="3" id="KW-1185">Reference proteome</keyword>
<dbReference type="CDD" id="cd04301">
    <property type="entry name" value="NAT_SF"/>
    <property type="match status" value="1"/>
</dbReference>